<dbReference type="SUPFAM" id="SSF57667">
    <property type="entry name" value="beta-beta-alpha zinc fingers"/>
    <property type="match status" value="3"/>
</dbReference>
<evidence type="ECO:0000313" key="8">
    <source>
        <dbReference type="Ensembl" id="ENSKMAP00000019050.1"/>
    </source>
</evidence>
<dbReference type="Pfam" id="PF13894">
    <property type="entry name" value="zf-C2H2_4"/>
    <property type="match status" value="1"/>
</dbReference>
<evidence type="ECO:0000256" key="1">
    <source>
        <dbReference type="ARBA" id="ARBA00022723"/>
    </source>
</evidence>
<keyword evidence="2" id="KW-0677">Repeat</keyword>
<dbReference type="Pfam" id="PF13912">
    <property type="entry name" value="zf-C2H2_6"/>
    <property type="match status" value="1"/>
</dbReference>
<dbReference type="Gene3D" id="3.30.160.60">
    <property type="entry name" value="Classic Zinc Finger"/>
    <property type="match status" value="4"/>
</dbReference>
<dbReference type="PROSITE" id="PS50157">
    <property type="entry name" value="ZINC_FINGER_C2H2_2"/>
    <property type="match status" value="7"/>
</dbReference>
<keyword evidence="3 5" id="KW-0863">Zinc-finger</keyword>
<protein>
    <recommendedName>
        <fullName evidence="7">C2H2-type domain-containing protein</fullName>
    </recommendedName>
</protein>
<feature type="domain" description="C2H2-type" evidence="7">
    <location>
        <begin position="83"/>
        <end position="110"/>
    </location>
</feature>
<evidence type="ECO:0000256" key="3">
    <source>
        <dbReference type="ARBA" id="ARBA00022771"/>
    </source>
</evidence>
<dbReference type="PANTHER" id="PTHR24379">
    <property type="entry name" value="KRAB AND ZINC FINGER DOMAIN-CONTAINING"/>
    <property type="match status" value="1"/>
</dbReference>
<evidence type="ECO:0000256" key="6">
    <source>
        <dbReference type="SAM" id="MobiDB-lite"/>
    </source>
</evidence>
<feature type="domain" description="C2H2-type" evidence="7">
    <location>
        <begin position="31"/>
        <end position="58"/>
    </location>
</feature>
<evidence type="ECO:0000256" key="4">
    <source>
        <dbReference type="ARBA" id="ARBA00022833"/>
    </source>
</evidence>
<feature type="compositionally biased region" description="Polar residues" evidence="6">
    <location>
        <begin position="164"/>
        <end position="178"/>
    </location>
</feature>
<dbReference type="InterPro" id="IPR013087">
    <property type="entry name" value="Znf_C2H2_type"/>
</dbReference>
<dbReference type="FunFam" id="3.30.160.60:FF:000100">
    <property type="entry name" value="Zinc finger 45-like"/>
    <property type="match status" value="1"/>
</dbReference>
<evidence type="ECO:0000256" key="2">
    <source>
        <dbReference type="ARBA" id="ARBA00022737"/>
    </source>
</evidence>
<dbReference type="InterPro" id="IPR036236">
    <property type="entry name" value="Znf_C2H2_sf"/>
</dbReference>
<dbReference type="AlphaFoldDB" id="A0A3Q3ARM0"/>
<dbReference type="SMART" id="SM00355">
    <property type="entry name" value="ZnF_C2H2"/>
    <property type="match status" value="8"/>
</dbReference>
<reference evidence="8" key="1">
    <citation type="submission" date="2025-08" db="UniProtKB">
        <authorList>
            <consortium name="Ensembl"/>
        </authorList>
    </citation>
    <scope>IDENTIFICATION</scope>
</reference>
<keyword evidence="9" id="KW-1185">Reference proteome</keyword>
<feature type="region of interest" description="Disordered" evidence="6">
    <location>
        <begin position="164"/>
        <end position="188"/>
    </location>
</feature>
<name>A0A3Q3ARM0_KRYMA</name>
<evidence type="ECO:0000256" key="5">
    <source>
        <dbReference type="PROSITE-ProRule" id="PRU00042"/>
    </source>
</evidence>
<dbReference type="Ensembl" id="ENSKMAT00000019313.1">
    <property type="protein sequence ID" value="ENSKMAP00000019050.1"/>
    <property type="gene ID" value="ENSKMAG00000014162.1"/>
</dbReference>
<feature type="region of interest" description="Disordered" evidence="6">
    <location>
        <begin position="1"/>
        <end position="28"/>
    </location>
</feature>
<feature type="domain" description="C2H2-type" evidence="7">
    <location>
        <begin position="343"/>
        <end position="366"/>
    </location>
</feature>
<dbReference type="PROSITE" id="PS00028">
    <property type="entry name" value="ZINC_FINGER_C2H2_1"/>
    <property type="match status" value="4"/>
</dbReference>
<dbReference type="GO" id="GO:0000981">
    <property type="term" value="F:DNA-binding transcription factor activity, RNA polymerase II-specific"/>
    <property type="evidence" value="ECO:0007669"/>
    <property type="project" value="TreeGrafter"/>
</dbReference>
<dbReference type="GeneTree" id="ENSGT00940000164700"/>
<dbReference type="GO" id="GO:0000977">
    <property type="term" value="F:RNA polymerase II transcription regulatory region sequence-specific DNA binding"/>
    <property type="evidence" value="ECO:0007669"/>
    <property type="project" value="TreeGrafter"/>
</dbReference>
<evidence type="ECO:0000313" key="9">
    <source>
        <dbReference type="Proteomes" id="UP000264800"/>
    </source>
</evidence>
<evidence type="ECO:0000259" key="7">
    <source>
        <dbReference type="PROSITE" id="PS50157"/>
    </source>
</evidence>
<dbReference type="PANTHER" id="PTHR24379:SF121">
    <property type="entry name" value="C2H2-TYPE DOMAIN-CONTAINING PROTEIN"/>
    <property type="match status" value="1"/>
</dbReference>
<accession>A0A3Q3ARM0</accession>
<dbReference type="Pfam" id="PF00096">
    <property type="entry name" value="zf-C2H2"/>
    <property type="match status" value="1"/>
</dbReference>
<feature type="region of interest" description="Disordered" evidence="6">
    <location>
        <begin position="103"/>
        <end position="122"/>
    </location>
</feature>
<organism evidence="8 9">
    <name type="scientific">Kryptolebias marmoratus</name>
    <name type="common">Mangrove killifish</name>
    <name type="synonym">Rivulus marmoratus</name>
    <dbReference type="NCBI Taxonomy" id="37003"/>
    <lineage>
        <taxon>Eukaryota</taxon>
        <taxon>Metazoa</taxon>
        <taxon>Chordata</taxon>
        <taxon>Craniata</taxon>
        <taxon>Vertebrata</taxon>
        <taxon>Euteleostomi</taxon>
        <taxon>Actinopterygii</taxon>
        <taxon>Neopterygii</taxon>
        <taxon>Teleostei</taxon>
        <taxon>Neoteleostei</taxon>
        <taxon>Acanthomorphata</taxon>
        <taxon>Ovalentaria</taxon>
        <taxon>Atherinomorphae</taxon>
        <taxon>Cyprinodontiformes</taxon>
        <taxon>Rivulidae</taxon>
        <taxon>Kryptolebias</taxon>
    </lineage>
</organism>
<sequence length="383" mass="42885">MDESCEEMLGDGANAISKPDTAPKSDTPPQYVCPQCNMWFTNKAGLTGHQRVFSSSQHFLRHLENHANALTEIISEGKPSEGLICPVCHLCFASATELIHHFPTHPDTAPDGEKRQLGPSGSELEKQELLHPTSASEYECTKCGGTFLGGDAFHRHRCSQQQQATMETKYPTVTSPTRQAPGEEEEVDVTGEDLYTCNECSMQFSSKSALLEHQNTHHSNGKQFICDHCGKTFAKRSYLRNAAELRTVCTRCGNSFASRCSLRRHISWNRCKGVRAAANPPKTFNCSHCNADFPNSISLLFHQRNGACKPAIKPVRCPVCLRWFGTMDSLQKHLLTHKQSESYRCDVCQGTYPSLKSLKIHRRRIHRILIGNPRPKTQEPLTF</sequence>
<feature type="domain" description="C2H2-type" evidence="7">
    <location>
        <begin position="195"/>
        <end position="223"/>
    </location>
</feature>
<proteinExistence type="predicted"/>
<feature type="domain" description="C2H2-type" evidence="7">
    <location>
        <begin position="247"/>
        <end position="280"/>
    </location>
</feature>
<reference evidence="8" key="2">
    <citation type="submission" date="2025-09" db="UniProtKB">
        <authorList>
            <consortium name="Ensembl"/>
        </authorList>
    </citation>
    <scope>IDENTIFICATION</scope>
</reference>
<dbReference type="GO" id="GO:0008270">
    <property type="term" value="F:zinc ion binding"/>
    <property type="evidence" value="ECO:0007669"/>
    <property type="project" value="UniProtKB-KW"/>
</dbReference>
<dbReference type="GO" id="GO:0005634">
    <property type="term" value="C:nucleus"/>
    <property type="evidence" value="ECO:0007669"/>
    <property type="project" value="TreeGrafter"/>
</dbReference>
<dbReference type="Proteomes" id="UP000264800">
    <property type="component" value="Unplaced"/>
</dbReference>
<keyword evidence="4" id="KW-0862">Zinc</keyword>
<feature type="domain" description="C2H2-type" evidence="7">
    <location>
        <begin position="284"/>
        <end position="314"/>
    </location>
</feature>
<feature type="domain" description="C2H2-type" evidence="7">
    <location>
        <begin position="315"/>
        <end position="342"/>
    </location>
</feature>
<keyword evidence="1" id="KW-0479">Metal-binding</keyword>